<gene>
    <name evidence="2" type="ORF">RAS_12820</name>
</gene>
<evidence type="ECO:0000313" key="3">
    <source>
        <dbReference type="Proteomes" id="UP000321183"/>
    </source>
</evidence>
<reference evidence="2 3" key="1">
    <citation type="submission" date="2019-04" db="EMBL/GenBank/DDBJ databases">
        <title>Draft genome sequence of Rickettsia asiatica Maytaro1284.</title>
        <authorList>
            <person name="Thu M."/>
            <person name="Qiu Y."/>
            <person name="Nakao R."/>
        </authorList>
    </citation>
    <scope>NUCLEOTIDE SEQUENCE [LARGE SCALE GENOMIC DNA]</scope>
    <source>
        <strain evidence="2 3">Maytaro1284</strain>
    </source>
</reference>
<protein>
    <submittedName>
        <fullName evidence="2">Uncharacterized protein</fullName>
    </submittedName>
</protein>
<name>A0A510G8G7_9RICK</name>
<sequence length="197" mass="23446">MSQLNHPEDGFDKQNHVHEQQNSNKKPFKHNIKTLKTELQNYSIVIASFNNNSVENISKELPLKTKIDPVYQNELDFFSRLLTNKDSWGIFSAVLGNSKNRKKFIERFWDIRNEKDNNKSKTFKMRQYLNLLNNNNHKDHTPVNYKPEYCKSPSDLNNKWVQECQEFKELHKKITGIYDAIDIVITQNQAKKYFEYT</sequence>
<dbReference type="Proteomes" id="UP000321183">
    <property type="component" value="Chromosome"/>
</dbReference>
<feature type="region of interest" description="Disordered" evidence="1">
    <location>
        <begin position="1"/>
        <end position="29"/>
    </location>
</feature>
<dbReference type="KEGG" id="ras:RAS_12820"/>
<dbReference type="EMBL" id="AP019563">
    <property type="protein sequence ID" value="BBJ32173.1"/>
    <property type="molecule type" value="Genomic_DNA"/>
</dbReference>
<accession>A0A510G8G7</accession>
<organism evidence="2 3">
    <name type="scientific">Rickettsia asiatica</name>
    <dbReference type="NCBI Taxonomy" id="238800"/>
    <lineage>
        <taxon>Bacteria</taxon>
        <taxon>Pseudomonadati</taxon>
        <taxon>Pseudomonadota</taxon>
        <taxon>Alphaproteobacteria</taxon>
        <taxon>Rickettsiales</taxon>
        <taxon>Rickettsiaceae</taxon>
        <taxon>Rickettsieae</taxon>
        <taxon>Rickettsia</taxon>
        <taxon>spotted fever group</taxon>
    </lineage>
</organism>
<proteinExistence type="predicted"/>
<evidence type="ECO:0000313" key="2">
    <source>
        <dbReference type="EMBL" id="BBJ32173.1"/>
    </source>
</evidence>
<dbReference type="RefSeq" id="WP_232049208.1">
    <property type="nucleotide sequence ID" value="NZ_AP019563.1"/>
</dbReference>
<dbReference type="AlphaFoldDB" id="A0A510G8G7"/>
<keyword evidence="3" id="KW-1185">Reference proteome</keyword>
<feature type="compositionally biased region" description="Basic and acidic residues" evidence="1">
    <location>
        <begin position="1"/>
        <end position="19"/>
    </location>
</feature>
<evidence type="ECO:0000256" key="1">
    <source>
        <dbReference type="SAM" id="MobiDB-lite"/>
    </source>
</evidence>